<dbReference type="EMBL" id="CP015519">
    <property type="protein sequence ID" value="APG27776.1"/>
    <property type="molecule type" value="Genomic_DNA"/>
</dbReference>
<dbReference type="PROSITE" id="PS51257">
    <property type="entry name" value="PROKAR_LIPOPROTEIN"/>
    <property type="match status" value="1"/>
</dbReference>
<dbReference type="PANTHER" id="PTHR22946:SF9">
    <property type="entry name" value="POLYKETIDE TRANSFERASE AF380"/>
    <property type="match status" value="1"/>
</dbReference>
<dbReference type="Proteomes" id="UP000182517">
    <property type="component" value="Chromosome"/>
</dbReference>
<dbReference type="OrthoDB" id="111567at2"/>
<dbReference type="SUPFAM" id="SSF53474">
    <property type="entry name" value="alpha/beta-Hydrolases"/>
    <property type="match status" value="1"/>
</dbReference>
<dbReference type="GO" id="GO:0052689">
    <property type="term" value="F:carboxylic ester hydrolase activity"/>
    <property type="evidence" value="ECO:0007669"/>
    <property type="project" value="UniProtKB-ARBA"/>
</dbReference>
<sequence length="378" mass="41402">MGKQAAFTVIALLAVGLLLAAGCSRPWRSYEAVLVLSDIAAADSPSRLKHTTRKPQRITVGYWTDGRMGQGDLYRPAAETRAALLLIPGVAETGKDDPRLVAFATTLARAGFAVLVPDLFRLRQLQVSPADVGEVADAFDWLVSDPCLAPQGRAGMAAFSYAAGPVLLAAREESIRARVRFVFVVGGYYDLPQVLTFFTTGYYRHHQQWHYLRPNDYGKWAFVAANLHHLEAANDRRLLREMAERKQLDPAAPVADLAAGLGAEGRTLYALINNRDPQQTPALLAALPATVRSDLRTLDLANKDWSHLAARVILVHGLDDPMIPFPQSVALAEALPKGRSKLFLVRGLVHVDVAPGLPDRWRLWRAVKSLLAARDGKL</sequence>
<evidence type="ECO:0008006" key="4">
    <source>
        <dbReference type="Google" id="ProtNLM"/>
    </source>
</evidence>
<evidence type="ECO:0000313" key="2">
    <source>
        <dbReference type="EMBL" id="APG27776.1"/>
    </source>
</evidence>
<dbReference type="Gene3D" id="3.40.50.1820">
    <property type="entry name" value="alpha/beta hydrolase"/>
    <property type="match status" value="1"/>
</dbReference>
<reference evidence="2 3" key="1">
    <citation type="journal article" date="2017" name="Genome Announc.">
        <title>Complete Genome Sequences of Two Acetylene-Fermenting Pelobacter acetylenicus Strains.</title>
        <authorList>
            <person name="Sutton J.M."/>
            <person name="Baesman S.M."/>
            <person name="Fierst J.L."/>
            <person name="Poret-Peterson A.T."/>
            <person name="Oremland R.S."/>
            <person name="Dunlap D.S."/>
            <person name="Akob D.M."/>
        </authorList>
    </citation>
    <scope>NUCLEOTIDE SEQUENCE [LARGE SCALE GENOMIC DNA]</scope>
    <source>
        <strain evidence="2 3">SFB93</strain>
    </source>
</reference>
<gene>
    <name evidence="2" type="ORF">A7E78_07960</name>
</gene>
<evidence type="ECO:0000256" key="1">
    <source>
        <dbReference type="ARBA" id="ARBA00022801"/>
    </source>
</evidence>
<proteinExistence type="predicted"/>
<dbReference type="InterPro" id="IPR029058">
    <property type="entry name" value="AB_hydrolase_fold"/>
</dbReference>
<keyword evidence="3" id="KW-1185">Reference proteome</keyword>
<dbReference type="RefSeq" id="WP_072283743.1">
    <property type="nucleotide sequence ID" value="NZ_CP015519.1"/>
</dbReference>
<accession>A0A1L3GPA7</accession>
<organism evidence="2 3">
    <name type="scientific">Syntrophotalea acetylenivorans</name>
    <dbReference type="NCBI Taxonomy" id="1842532"/>
    <lineage>
        <taxon>Bacteria</taxon>
        <taxon>Pseudomonadati</taxon>
        <taxon>Thermodesulfobacteriota</taxon>
        <taxon>Desulfuromonadia</taxon>
        <taxon>Desulfuromonadales</taxon>
        <taxon>Syntrophotaleaceae</taxon>
        <taxon>Syntrophotalea</taxon>
    </lineage>
</organism>
<evidence type="ECO:0000313" key="3">
    <source>
        <dbReference type="Proteomes" id="UP000182517"/>
    </source>
</evidence>
<dbReference type="PANTHER" id="PTHR22946">
    <property type="entry name" value="DIENELACTONE HYDROLASE DOMAIN-CONTAINING PROTEIN-RELATED"/>
    <property type="match status" value="1"/>
</dbReference>
<dbReference type="KEGG" id="pef:A7E78_07960"/>
<dbReference type="STRING" id="1842532.A7E78_07960"/>
<dbReference type="AlphaFoldDB" id="A0A1L3GPA7"/>
<dbReference type="InterPro" id="IPR050261">
    <property type="entry name" value="FrsA_esterase"/>
</dbReference>
<name>A0A1L3GPA7_9BACT</name>
<protein>
    <recommendedName>
        <fullName evidence="4">Alpha/beta hydrolase</fullName>
    </recommendedName>
</protein>
<keyword evidence="1" id="KW-0378">Hydrolase</keyword>